<protein>
    <submittedName>
        <fullName evidence="2">IS3 family transposase</fullName>
    </submittedName>
</protein>
<dbReference type="InterPro" id="IPR012337">
    <property type="entry name" value="RNaseH-like_sf"/>
</dbReference>
<organism evidence="2 3">
    <name type="scientific">Herminiimonas contaminans</name>
    <dbReference type="NCBI Taxonomy" id="1111140"/>
    <lineage>
        <taxon>Bacteria</taxon>
        <taxon>Pseudomonadati</taxon>
        <taxon>Pseudomonadota</taxon>
        <taxon>Betaproteobacteria</taxon>
        <taxon>Burkholderiales</taxon>
        <taxon>Oxalobacteraceae</taxon>
        <taxon>Herminiimonas</taxon>
    </lineage>
</organism>
<dbReference type="NCBIfam" id="NF033516">
    <property type="entry name" value="transpos_IS3"/>
    <property type="match status" value="1"/>
</dbReference>
<dbReference type="SUPFAM" id="SSF53098">
    <property type="entry name" value="Ribonuclease H-like"/>
    <property type="match status" value="1"/>
</dbReference>
<reference evidence="2 3" key="1">
    <citation type="submission" date="2020-11" db="EMBL/GenBank/DDBJ databases">
        <title>WGS of Herminiimonas contaminans strain Marseille-Q4544 isolated from planarians Schmidtea mediterranea.</title>
        <authorList>
            <person name="Kangale L."/>
        </authorList>
    </citation>
    <scope>NUCLEOTIDE SEQUENCE [LARGE SCALE GENOMIC DNA]</scope>
    <source>
        <strain evidence="2 3">Marseille-Q4544</strain>
    </source>
</reference>
<comment type="caution">
    <text evidence="2">The sequence shown here is derived from an EMBL/GenBank/DDBJ whole genome shotgun (WGS) entry which is preliminary data.</text>
</comment>
<dbReference type="Pfam" id="PF01527">
    <property type="entry name" value="HTH_Tnp_1"/>
    <property type="match status" value="1"/>
</dbReference>
<dbReference type="Proteomes" id="UP000657372">
    <property type="component" value="Unassembled WGS sequence"/>
</dbReference>
<gene>
    <name evidence="2" type="ORF">IXC47_19285</name>
</gene>
<proteinExistence type="predicted"/>
<name>A0ABS0EYB6_9BURK</name>
<dbReference type="InterPro" id="IPR036397">
    <property type="entry name" value="RNaseH_sf"/>
</dbReference>
<dbReference type="Gene3D" id="3.30.420.10">
    <property type="entry name" value="Ribonuclease H-like superfamily/Ribonuclease H"/>
    <property type="match status" value="1"/>
</dbReference>
<dbReference type="InterPro" id="IPR002514">
    <property type="entry name" value="Transposase_8"/>
</dbReference>
<dbReference type="InterPro" id="IPR009057">
    <property type="entry name" value="Homeodomain-like_sf"/>
</dbReference>
<evidence type="ECO:0000313" key="3">
    <source>
        <dbReference type="Proteomes" id="UP000657372"/>
    </source>
</evidence>
<evidence type="ECO:0000313" key="2">
    <source>
        <dbReference type="EMBL" id="MBF8179820.1"/>
    </source>
</evidence>
<dbReference type="EMBL" id="JADOEL010000052">
    <property type="protein sequence ID" value="MBF8179820.1"/>
    <property type="molecule type" value="Genomic_DNA"/>
</dbReference>
<dbReference type="InterPro" id="IPR048020">
    <property type="entry name" value="Transpos_IS3"/>
</dbReference>
<evidence type="ECO:0000259" key="1">
    <source>
        <dbReference type="PROSITE" id="PS50994"/>
    </source>
</evidence>
<dbReference type="SUPFAM" id="SSF46689">
    <property type="entry name" value="Homeodomain-like"/>
    <property type="match status" value="1"/>
</dbReference>
<dbReference type="PANTHER" id="PTHR46889">
    <property type="entry name" value="TRANSPOSASE INSF FOR INSERTION SEQUENCE IS3B-RELATED"/>
    <property type="match status" value="1"/>
</dbReference>
<sequence>MSAKRYTEEFKIEAVKQVTERGHAVVDVSARLGVSGHSLYQWVKQYSVPAPQRDAIKDQQVELRQLKAELKRVTEERDIPKKGRRVLCQGVRLKYAFIKAHASVYSVRRLCKVIGVHYSGYYAWQHCPESVRTMEDRRLLGHVKQSWLESGSVYGYRKVCDDLRELGESCGKHRIYRLMRQEKLRSQTGYHRRPRARGGMASVFAPNHLNRQFDVAEPNQVWVTDITYIRTHEGWLFLAAVIDLFSRQVIGWSMGPRMGRDLALNALLMAVWRRQPKQTVMVHSDQGSQFSSYDWQGFLKAHNLQQSMSRRGNCHDNAVAESFFQLLKRERIRRRVYATRDEARADVFDYIEMFYNVKRRHNHADRLSPVNYEKQYFERLASV</sequence>
<dbReference type="InterPro" id="IPR025948">
    <property type="entry name" value="HTH-like_dom"/>
</dbReference>
<keyword evidence="3" id="KW-1185">Reference proteome</keyword>
<dbReference type="Pfam" id="PF13276">
    <property type="entry name" value="HTH_21"/>
    <property type="match status" value="1"/>
</dbReference>
<dbReference type="InterPro" id="IPR001584">
    <property type="entry name" value="Integrase_cat-core"/>
</dbReference>
<dbReference type="PROSITE" id="PS50994">
    <property type="entry name" value="INTEGRASE"/>
    <property type="match status" value="1"/>
</dbReference>
<feature type="domain" description="Integrase catalytic" evidence="1">
    <location>
        <begin position="214"/>
        <end position="377"/>
    </location>
</feature>
<accession>A0ABS0EYB6</accession>
<dbReference type="RefSeq" id="WP_195876771.1">
    <property type="nucleotide sequence ID" value="NZ_JADOEL010000052.1"/>
</dbReference>
<dbReference type="Pfam" id="PF00665">
    <property type="entry name" value="rve"/>
    <property type="match status" value="1"/>
</dbReference>
<dbReference type="PANTHER" id="PTHR46889:SF4">
    <property type="entry name" value="TRANSPOSASE INSO FOR INSERTION SEQUENCE ELEMENT IS911B-RELATED"/>
    <property type="match status" value="1"/>
</dbReference>
<dbReference type="Pfam" id="PF13333">
    <property type="entry name" value="rve_2"/>
    <property type="match status" value="1"/>
</dbReference>
<dbReference type="Gene3D" id="1.10.10.60">
    <property type="entry name" value="Homeodomain-like"/>
    <property type="match status" value="1"/>
</dbReference>
<dbReference type="InterPro" id="IPR050900">
    <property type="entry name" value="Transposase_IS3/IS150/IS904"/>
</dbReference>